<feature type="signal peptide" evidence="1">
    <location>
        <begin position="1"/>
        <end position="23"/>
    </location>
</feature>
<proteinExistence type="predicted"/>
<evidence type="ECO:0000256" key="1">
    <source>
        <dbReference type="SAM" id="SignalP"/>
    </source>
</evidence>
<accession>A0A923J1V0</accession>
<gene>
    <name evidence="2" type="ORF">HGG79_17810</name>
</gene>
<dbReference type="AlphaFoldDB" id="A0A923J1V0"/>
<reference evidence="2 3" key="1">
    <citation type="submission" date="2020-04" db="EMBL/GenBank/DDBJ databases">
        <title>Genomic insights into acetone-butanol-ethanol (ABE) fermentation by sequencing solventogenic clostridia strains.</title>
        <authorList>
            <person name="Brown S."/>
        </authorList>
    </citation>
    <scope>NUCLEOTIDE SEQUENCE [LARGE SCALE GENOMIC DNA]</scope>
    <source>
        <strain evidence="2 3">DJ011</strain>
    </source>
</reference>
<dbReference type="Proteomes" id="UP000563151">
    <property type="component" value="Unassembled WGS sequence"/>
</dbReference>
<evidence type="ECO:0000313" key="3">
    <source>
        <dbReference type="Proteomes" id="UP000563151"/>
    </source>
</evidence>
<comment type="caution">
    <text evidence="2">The sequence shown here is derived from an EMBL/GenBank/DDBJ whole genome shotgun (WGS) entry which is preliminary data.</text>
</comment>
<sequence length="257" mass="28933">MNKKQIIALTTCMCISLNTSVFAKGIQEKKVMAQKYQVGIENTDDEKQLVKMENLVLTENYSKVKITDLKANETEWIEEYVNKDFDGNVSKKIVITDENGDKTFVENKNNNIVISKNNIILHEIPLENLEDPNNYNSKLHSYRSYGSWQGPLITRTHQAIGVGWTAGTLTSIFVAIAFPAATIGTIVATSALSSTISTIIAEQISDVWIELRTYTRVDQANSKYESKRTCYSYRVSNYTDLIGIAGPITWEYDYSGL</sequence>
<organism evidence="2 3">
    <name type="scientific">Clostridium tetanomorphum</name>
    <dbReference type="NCBI Taxonomy" id="1553"/>
    <lineage>
        <taxon>Bacteria</taxon>
        <taxon>Bacillati</taxon>
        <taxon>Bacillota</taxon>
        <taxon>Clostridia</taxon>
        <taxon>Eubacteriales</taxon>
        <taxon>Clostridiaceae</taxon>
        <taxon>Clostridium</taxon>
    </lineage>
</organism>
<dbReference type="RefSeq" id="WP_035144486.1">
    <property type="nucleotide sequence ID" value="NZ_JAAZWO010000032.1"/>
</dbReference>
<keyword evidence="1" id="KW-0732">Signal</keyword>
<keyword evidence="3" id="KW-1185">Reference proteome</keyword>
<evidence type="ECO:0000313" key="2">
    <source>
        <dbReference type="EMBL" id="MBC2399611.1"/>
    </source>
</evidence>
<dbReference type="EMBL" id="JAAZWO010000032">
    <property type="protein sequence ID" value="MBC2399611.1"/>
    <property type="molecule type" value="Genomic_DNA"/>
</dbReference>
<name>A0A923J1V0_CLOTT</name>
<feature type="chain" id="PRO_5037939331" evidence="1">
    <location>
        <begin position="24"/>
        <end position="257"/>
    </location>
</feature>
<protein>
    <submittedName>
        <fullName evidence="2">Uncharacterized protein</fullName>
    </submittedName>
</protein>